<evidence type="ECO:0008006" key="3">
    <source>
        <dbReference type="Google" id="ProtNLM"/>
    </source>
</evidence>
<gene>
    <name evidence="1" type="ORF">CBF29_02030</name>
</gene>
<reference evidence="1 2" key="1">
    <citation type="submission" date="2017-05" db="EMBL/GenBank/DDBJ databases">
        <title>Vagococcus spp. assemblies.</title>
        <authorList>
            <person name="Gulvik C.A."/>
        </authorList>
    </citation>
    <scope>NUCLEOTIDE SEQUENCE [LARGE SCALE GENOMIC DNA]</scope>
    <source>
        <strain evidence="1 2">CCUG 51432</strain>
    </source>
</reference>
<dbReference type="EMBL" id="NGKA01000002">
    <property type="protein sequence ID" value="RSU15133.1"/>
    <property type="molecule type" value="Genomic_DNA"/>
</dbReference>
<protein>
    <recommendedName>
        <fullName evidence="3">Dithiol-disulfide isomerase</fullName>
    </recommendedName>
</protein>
<keyword evidence="2" id="KW-1185">Reference proteome</keyword>
<dbReference type="Pfam" id="PF13743">
    <property type="entry name" value="Thioredoxin_5"/>
    <property type="match status" value="1"/>
</dbReference>
<comment type="caution">
    <text evidence="1">The sequence shown here is derived from an EMBL/GenBank/DDBJ whole genome shotgun (WGS) entry which is preliminary data.</text>
</comment>
<dbReference type="Proteomes" id="UP000287605">
    <property type="component" value="Unassembled WGS sequence"/>
</dbReference>
<dbReference type="SUPFAM" id="SSF52833">
    <property type="entry name" value="Thioredoxin-like"/>
    <property type="match status" value="1"/>
</dbReference>
<dbReference type="AlphaFoldDB" id="A0A430B496"/>
<organism evidence="1 2">
    <name type="scientific">Vagococcus elongatus</name>
    <dbReference type="NCBI Taxonomy" id="180344"/>
    <lineage>
        <taxon>Bacteria</taxon>
        <taxon>Bacillati</taxon>
        <taxon>Bacillota</taxon>
        <taxon>Bacilli</taxon>
        <taxon>Lactobacillales</taxon>
        <taxon>Enterococcaceae</taxon>
        <taxon>Vagococcus</taxon>
    </lineage>
</organism>
<sequence>MKCIEHRSEHMIEIYFFMHPLCLNCLEVEKKIIELTHQYERPIALRFIPLLNLKSFRQFIQFTQLPTDLTTRNDLFSINYSTVLDYKAVQLQGKKKGRDFLLHLQERILLENQPYSKNLVLESLNKVGANIDMFYSDRPSKQVKNIFLTEQRLALEMGAAERPAIVTFNYGKDEDFGVLVVNPSSETVQKLFNNLDNLNQYLHQMTSDIFYSDLFDS</sequence>
<proteinExistence type="predicted"/>
<evidence type="ECO:0000313" key="2">
    <source>
        <dbReference type="Proteomes" id="UP000287605"/>
    </source>
</evidence>
<name>A0A430B496_9ENTE</name>
<evidence type="ECO:0000313" key="1">
    <source>
        <dbReference type="EMBL" id="RSU15133.1"/>
    </source>
</evidence>
<dbReference type="InterPro" id="IPR036249">
    <property type="entry name" value="Thioredoxin-like_sf"/>
</dbReference>
<accession>A0A430B496</accession>
<dbReference type="OrthoDB" id="2156137at2"/>